<comment type="similarity">
    <text evidence="1">Belongs to the pseudouridine synthase RluA family.</text>
</comment>
<dbReference type="SUPFAM" id="SSF55120">
    <property type="entry name" value="Pseudouridine synthase"/>
    <property type="match status" value="1"/>
</dbReference>
<feature type="domain" description="Pseudouridine synthase RsuA/RluA-like" evidence="3">
    <location>
        <begin position="76"/>
        <end position="241"/>
    </location>
</feature>
<protein>
    <recommendedName>
        <fullName evidence="3">Pseudouridine synthase RsuA/RluA-like domain-containing protein</fullName>
    </recommendedName>
</protein>
<dbReference type="InterPro" id="IPR050188">
    <property type="entry name" value="RluA_PseudoU_synthase"/>
</dbReference>
<dbReference type="GO" id="GO:0003723">
    <property type="term" value="F:RNA binding"/>
    <property type="evidence" value="ECO:0007669"/>
    <property type="project" value="InterPro"/>
</dbReference>
<dbReference type="CDD" id="cd02869">
    <property type="entry name" value="PseudoU_synth_RluA_like"/>
    <property type="match status" value="1"/>
</dbReference>
<gene>
    <name evidence="4" type="ORF">OSIN01602_LOCUS23096</name>
</gene>
<dbReference type="Pfam" id="PF00849">
    <property type="entry name" value="PseudoU_synth_2"/>
    <property type="match status" value="1"/>
</dbReference>
<dbReference type="PROSITE" id="PS01129">
    <property type="entry name" value="PSI_RLU"/>
    <property type="match status" value="1"/>
</dbReference>
<evidence type="ECO:0000256" key="1">
    <source>
        <dbReference type="ARBA" id="ARBA00010876"/>
    </source>
</evidence>
<dbReference type="GO" id="GO:0009982">
    <property type="term" value="F:pseudouridine synthase activity"/>
    <property type="evidence" value="ECO:0007669"/>
    <property type="project" value="InterPro"/>
</dbReference>
<dbReference type="Gene3D" id="3.30.2350.10">
    <property type="entry name" value="Pseudouridine synthase"/>
    <property type="match status" value="1"/>
</dbReference>
<evidence type="ECO:0000256" key="2">
    <source>
        <dbReference type="SAM" id="SignalP"/>
    </source>
</evidence>
<keyword evidence="2" id="KW-0732">Signal</keyword>
<dbReference type="PANTHER" id="PTHR21600:SF87">
    <property type="entry name" value="RNA PSEUDOURIDYLATE SYNTHASE DOMAIN-CONTAINING PROTEIN 1"/>
    <property type="match status" value="1"/>
</dbReference>
<dbReference type="InterPro" id="IPR006145">
    <property type="entry name" value="PsdUridine_synth_RsuA/RluA"/>
</dbReference>
<sequence length="368" mass="40970">MMMLALLSMIALTTGSYNANCAAAFCPLVPSHRRLLLRLSPKAHDRSVEASQRKDDMDELSKRLGPVPLLYESDGLLAVNKPPGISHHDDPTSGSPGFLSYIRYLQSQVTETDLSFPYKGRIYGVHRLDKATSGILLLAKDAETARKITECFKNKTVVKYYVALSGKKPRRKKQGWVKGDMARSRRGTWMLKKSASDPAITRFFTAGLGELTGSKEEDGNRPRTLILFRPHTGRTHQLRVAAKSLGLPILGDPYYGDSSGNSPTEGNSSSDIFHRTYLHAAGLHLALGEEQVTIWCSPPFGHLWDTRSHEGGYISPHTRKEPTEYEKCIMNIMVKHCDCNELTSVCTLSLEGTIEQDHPNQRETEKVT</sequence>
<proteinExistence type="inferred from homology"/>
<feature type="chain" id="PRO_5031364631" description="Pseudouridine synthase RsuA/RluA-like domain-containing protein" evidence="2">
    <location>
        <begin position="16"/>
        <end position="368"/>
    </location>
</feature>
<evidence type="ECO:0000259" key="3">
    <source>
        <dbReference type="Pfam" id="PF00849"/>
    </source>
</evidence>
<dbReference type="AlphaFoldDB" id="A0A7S2AAS9"/>
<dbReference type="EMBL" id="HBGO01039835">
    <property type="protein sequence ID" value="CAD9362962.1"/>
    <property type="molecule type" value="Transcribed_RNA"/>
</dbReference>
<feature type="signal peptide" evidence="2">
    <location>
        <begin position="1"/>
        <end position="15"/>
    </location>
</feature>
<dbReference type="GO" id="GO:0000455">
    <property type="term" value="P:enzyme-directed rRNA pseudouridine synthesis"/>
    <property type="evidence" value="ECO:0007669"/>
    <property type="project" value="TreeGrafter"/>
</dbReference>
<dbReference type="PANTHER" id="PTHR21600">
    <property type="entry name" value="MITOCHONDRIAL RNA PSEUDOURIDINE SYNTHASE"/>
    <property type="match status" value="1"/>
</dbReference>
<evidence type="ECO:0000313" key="4">
    <source>
        <dbReference type="EMBL" id="CAD9362962.1"/>
    </source>
</evidence>
<organism evidence="4">
    <name type="scientific">Trieres chinensis</name>
    <name type="common">Marine centric diatom</name>
    <name type="synonym">Odontella sinensis</name>
    <dbReference type="NCBI Taxonomy" id="1514140"/>
    <lineage>
        <taxon>Eukaryota</taxon>
        <taxon>Sar</taxon>
        <taxon>Stramenopiles</taxon>
        <taxon>Ochrophyta</taxon>
        <taxon>Bacillariophyta</taxon>
        <taxon>Mediophyceae</taxon>
        <taxon>Biddulphiophycidae</taxon>
        <taxon>Eupodiscales</taxon>
        <taxon>Parodontellaceae</taxon>
        <taxon>Trieres</taxon>
    </lineage>
</organism>
<name>A0A7S2AAS9_TRICV</name>
<dbReference type="InterPro" id="IPR006224">
    <property type="entry name" value="PsdUridine_synth_RluA-like_CS"/>
</dbReference>
<reference evidence="4" key="1">
    <citation type="submission" date="2021-01" db="EMBL/GenBank/DDBJ databases">
        <authorList>
            <person name="Corre E."/>
            <person name="Pelletier E."/>
            <person name="Niang G."/>
            <person name="Scheremetjew M."/>
            <person name="Finn R."/>
            <person name="Kale V."/>
            <person name="Holt S."/>
            <person name="Cochrane G."/>
            <person name="Meng A."/>
            <person name="Brown T."/>
            <person name="Cohen L."/>
        </authorList>
    </citation>
    <scope>NUCLEOTIDE SEQUENCE</scope>
    <source>
        <strain evidence="4">Grunow 1884</strain>
    </source>
</reference>
<accession>A0A7S2AAS9</accession>
<dbReference type="InterPro" id="IPR020103">
    <property type="entry name" value="PsdUridine_synth_cat_dom_sf"/>
</dbReference>